<evidence type="ECO:0000256" key="3">
    <source>
        <dbReference type="ARBA" id="ARBA00022723"/>
    </source>
</evidence>
<keyword evidence="11" id="KW-1185">Reference proteome</keyword>
<dbReference type="InterPro" id="IPR029044">
    <property type="entry name" value="Nucleotide-diphossugar_trans"/>
</dbReference>
<dbReference type="Gene3D" id="3.90.550.10">
    <property type="entry name" value="Spore Coat Polysaccharide Biosynthesis Protein SpsA, Chain A"/>
    <property type="match status" value="1"/>
</dbReference>
<comment type="catalytic activity">
    <reaction evidence="8">
        <text>Mo-molybdopterin + GTP + H(+) = Mo-molybdopterin guanine dinucleotide + diphosphate</text>
        <dbReference type="Rhea" id="RHEA:34243"/>
        <dbReference type="ChEBI" id="CHEBI:15378"/>
        <dbReference type="ChEBI" id="CHEBI:33019"/>
        <dbReference type="ChEBI" id="CHEBI:37565"/>
        <dbReference type="ChEBI" id="CHEBI:71302"/>
        <dbReference type="ChEBI" id="CHEBI:71310"/>
        <dbReference type="EC" id="2.7.7.77"/>
    </reaction>
</comment>
<comment type="subcellular location">
    <subcellularLocation>
        <location evidence="8">Cytoplasm</location>
    </subcellularLocation>
</comment>
<keyword evidence="1 8" id="KW-0963">Cytoplasm</keyword>
<feature type="binding site" evidence="8">
    <location>
        <position position="71"/>
    </location>
    <ligand>
        <name>GTP</name>
        <dbReference type="ChEBI" id="CHEBI:37565"/>
    </ligand>
</feature>
<organism evidence="10 11">
    <name type="scientific">Pelagicoccus mobilis</name>
    <dbReference type="NCBI Taxonomy" id="415221"/>
    <lineage>
        <taxon>Bacteria</taxon>
        <taxon>Pseudomonadati</taxon>
        <taxon>Verrucomicrobiota</taxon>
        <taxon>Opitutia</taxon>
        <taxon>Puniceicoccales</taxon>
        <taxon>Pelagicoccaceae</taxon>
        <taxon>Pelagicoccus</taxon>
    </lineage>
</organism>
<comment type="similarity">
    <text evidence="8">Belongs to the MobA family.</text>
</comment>
<comment type="cofactor">
    <cofactor evidence="8">
        <name>Mg(2+)</name>
        <dbReference type="ChEBI" id="CHEBI:18420"/>
    </cofactor>
</comment>
<keyword evidence="2 8" id="KW-0808">Transferase</keyword>
<gene>
    <name evidence="8" type="primary">mobA</name>
    <name evidence="10" type="ORF">JIN87_02700</name>
</gene>
<dbReference type="SUPFAM" id="SSF53448">
    <property type="entry name" value="Nucleotide-diphospho-sugar transferases"/>
    <property type="match status" value="1"/>
</dbReference>
<evidence type="ECO:0000313" key="10">
    <source>
        <dbReference type="EMBL" id="MBK1875758.1"/>
    </source>
</evidence>
<evidence type="ECO:0000256" key="7">
    <source>
        <dbReference type="ARBA" id="ARBA00023150"/>
    </source>
</evidence>
<dbReference type="EMBL" id="JAENIL010000003">
    <property type="protein sequence ID" value="MBK1875758.1"/>
    <property type="molecule type" value="Genomic_DNA"/>
</dbReference>
<dbReference type="Pfam" id="PF12804">
    <property type="entry name" value="NTP_transf_3"/>
    <property type="match status" value="1"/>
</dbReference>
<keyword evidence="7 8" id="KW-0501">Molybdenum cofactor biosynthesis</keyword>
<evidence type="ECO:0000256" key="5">
    <source>
        <dbReference type="ARBA" id="ARBA00022842"/>
    </source>
</evidence>
<keyword evidence="4 8" id="KW-0547">Nucleotide-binding</keyword>
<feature type="binding site" evidence="8">
    <location>
        <position position="100"/>
    </location>
    <ligand>
        <name>GTP</name>
        <dbReference type="ChEBI" id="CHEBI:37565"/>
    </ligand>
</feature>
<name>A0A934RSS0_9BACT</name>
<dbReference type="InterPro" id="IPR013482">
    <property type="entry name" value="Molybde_CF_guanTrfase"/>
</dbReference>
<evidence type="ECO:0000256" key="2">
    <source>
        <dbReference type="ARBA" id="ARBA00022679"/>
    </source>
</evidence>
<evidence type="ECO:0000256" key="8">
    <source>
        <dbReference type="HAMAP-Rule" id="MF_00316"/>
    </source>
</evidence>
<protein>
    <recommendedName>
        <fullName evidence="8">Probable molybdenum cofactor guanylyltransferase</fullName>
        <shortName evidence="8">MoCo guanylyltransferase</shortName>
        <ecNumber evidence="8">2.7.7.77</ecNumber>
    </recommendedName>
    <alternativeName>
        <fullName evidence="8">GTP:molybdopterin guanylyltransferase</fullName>
    </alternativeName>
    <alternativeName>
        <fullName evidence="8">Mo-MPT guanylyltransferase</fullName>
    </alternativeName>
    <alternativeName>
        <fullName evidence="8">Molybdopterin guanylyltransferase</fullName>
    </alternativeName>
    <alternativeName>
        <fullName evidence="8">Molybdopterin-guanine dinucleotide synthase</fullName>
        <shortName evidence="8">MGD synthase</shortName>
    </alternativeName>
</protein>
<reference evidence="10" key="1">
    <citation type="submission" date="2021-01" db="EMBL/GenBank/DDBJ databases">
        <title>Modified the classification status of verrucomicrobia.</title>
        <authorList>
            <person name="Feng X."/>
        </authorList>
    </citation>
    <scope>NUCLEOTIDE SEQUENCE</scope>
    <source>
        <strain evidence="10">KCTC 13126</strain>
    </source>
</reference>
<proteinExistence type="inferred from homology"/>
<dbReference type="GO" id="GO:0005737">
    <property type="term" value="C:cytoplasm"/>
    <property type="evidence" value="ECO:0007669"/>
    <property type="project" value="UniProtKB-SubCell"/>
</dbReference>
<dbReference type="RefSeq" id="WP_200353974.1">
    <property type="nucleotide sequence ID" value="NZ_JAENIL010000003.1"/>
</dbReference>
<comment type="domain">
    <text evidence="8">The N-terminal domain determines nucleotide recognition and specific binding, while the C-terminal domain determines the specific binding to the target protein.</text>
</comment>
<evidence type="ECO:0000256" key="6">
    <source>
        <dbReference type="ARBA" id="ARBA00023134"/>
    </source>
</evidence>
<evidence type="ECO:0000313" key="11">
    <source>
        <dbReference type="Proteomes" id="UP000617628"/>
    </source>
</evidence>
<dbReference type="InterPro" id="IPR025877">
    <property type="entry name" value="MobA-like_NTP_Trfase"/>
</dbReference>
<dbReference type="CDD" id="cd02503">
    <property type="entry name" value="MobA"/>
    <property type="match status" value="1"/>
</dbReference>
<feature type="binding site" evidence="8">
    <location>
        <begin position="10"/>
        <end position="12"/>
    </location>
    <ligand>
        <name>GTP</name>
        <dbReference type="ChEBI" id="CHEBI:37565"/>
    </ligand>
</feature>
<dbReference type="PANTHER" id="PTHR19136">
    <property type="entry name" value="MOLYBDENUM COFACTOR GUANYLYLTRANSFERASE"/>
    <property type="match status" value="1"/>
</dbReference>
<feature type="domain" description="MobA-like NTP transferase" evidence="9">
    <location>
        <begin position="7"/>
        <end position="163"/>
    </location>
</feature>
<comment type="caution">
    <text evidence="10">The sequence shown here is derived from an EMBL/GenBank/DDBJ whole genome shotgun (WGS) entry which is preliminary data.</text>
</comment>
<sequence length="199" mass="22009">MKRDILGVVLCGGESSRMGRDKASLKMRPGVTQLERQLSLLEPFCNRLAVSLGPASRAEREVPEGIERIWDLPEWEGPMSGMLAALKSGGGWPVLAIACDMPYLEASDLLQLIHRRDPSRLATAFVASDGLPDPMCALYEGAALEALEEEAKSGRRSLRRFLKGPKVERVEPADSRFLASVNDLQELDRARRALRDPRD</sequence>
<comment type="caution">
    <text evidence="8">Lacks conserved residue(s) required for the propagation of feature annotation.</text>
</comment>
<keyword evidence="3 8" id="KW-0479">Metal-binding</keyword>
<dbReference type="EC" id="2.7.7.77" evidence="8"/>
<keyword evidence="6 8" id="KW-0342">GTP-binding</keyword>
<keyword evidence="5 8" id="KW-0460">Magnesium</keyword>
<dbReference type="GO" id="GO:0006777">
    <property type="term" value="P:Mo-molybdopterin cofactor biosynthetic process"/>
    <property type="evidence" value="ECO:0007669"/>
    <property type="project" value="UniProtKB-KW"/>
</dbReference>
<evidence type="ECO:0000259" key="9">
    <source>
        <dbReference type="Pfam" id="PF12804"/>
    </source>
</evidence>
<evidence type="ECO:0000256" key="4">
    <source>
        <dbReference type="ARBA" id="ARBA00022741"/>
    </source>
</evidence>
<dbReference type="GO" id="GO:0061603">
    <property type="term" value="F:molybdenum cofactor guanylyltransferase activity"/>
    <property type="evidence" value="ECO:0007669"/>
    <property type="project" value="UniProtKB-EC"/>
</dbReference>
<dbReference type="GO" id="GO:0005525">
    <property type="term" value="F:GTP binding"/>
    <property type="evidence" value="ECO:0007669"/>
    <property type="project" value="UniProtKB-UniRule"/>
</dbReference>
<dbReference type="AlphaFoldDB" id="A0A934RSS0"/>
<dbReference type="Proteomes" id="UP000617628">
    <property type="component" value="Unassembled WGS sequence"/>
</dbReference>
<dbReference type="PANTHER" id="PTHR19136:SF81">
    <property type="entry name" value="MOLYBDENUM COFACTOR GUANYLYLTRANSFERASE"/>
    <property type="match status" value="1"/>
</dbReference>
<evidence type="ECO:0000256" key="1">
    <source>
        <dbReference type="ARBA" id="ARBA00022490"/>
    </source>
</evidence>
<dbReference type="HAMAP" id="MF_00316">
    <property type="entry name" value="MobA"/>
    <property type="match status" value="1"/>
</dbReference>
<comment type="function">
    <text evidence="8">Transfers a GMP moiety from GTP to Mo-molybdopterin (Mo-MPT) cofactor (Moco or molybdenum cofactor) to form Mo-molybdopterin guanine dinucleotide (Mo-MGD) cofactor.</text>
</comment>
<dbReference type="GO" id="GO:0046872">
    <property type="term" value="F:metal ion binding"/>
    <property type="evidence" value="ECO:0007669"/>
    <property type="project" value="UniProtKB-KW"/>
</dbReference>
<accession>A0A934RSS0</accession>
<feature type="binding site" evidence="8">
    <location>
        <position position="100"/>
    </location>
    <ligand>
        <name>Mg(2+)</name>
        <dbReference type="ChEBI" id="CHEBI:18420"/>
    </ligand>
</feature>